<accession>A0A8J6NT07</accession>
<evidence type="ECO:0000313" key="3">
    <source>
        <dbReference type="Proteomes" id="UP000605201"/>
    </source>
</evidence>
<dbReference type="EMBL" id="JACNIG010000287">
    <property type="protein sequence ID" value="MBC8433261.1"/>
    <property type="molecule type" value="Genomic_DNA"/>
</dbReference>
<evidence type="ECO:0000256" key="1">
    <source>
        <dbReference type="SAM" id="SignalP"/>
    </source>
</evidence>
<protein>
    <recommendedName>
        <fullName evidence="4">DUF5666 domain-containing protein</fullName>
    </recommendedName>
</protein>
<feature type="signal peptide" evidence="1">
    <location>
        <begin position="1"/>
        <end position="24"/>
    </location>
</feature>
<evidence type="ECO:0000313" key="2">
    <source>
        <dbReference type="EMBL" id="MBC8433261.1"/>
    </source>
</evidence>
<comment type="caution">
    <text evidence="2">The sequence shown here is derived from an EMBL/GenBank/DDBJ whole genome shotgun (WGS) entry which is preliminary data.</text>
</comment>
<sequence>MKNTAFRILAVSILVLMLAAPVLAVEVEMTFIGEVTDSYQVVTDMGVVYEVADTDMGNELLEQTGKKVEVTGTVAEEDEVKIIKVTSYVVLEDKQAE</sequence>
<keyword evidence="1" id="KW-0732">Signal</keyword>
<feature type="chain" id="PRO_5035209554" description="DUF5666 domain-containing protein" evidence="1">
    <location>
        <begin position="25"/>
        <end position="97"/>
    </location>
</feature>
<dbReference type="Proteomes" id="UP000605201">
    <property type="component" value="Unassembled WGS sequence"/>
</dbReference>
<evidence type="ECO:0008006" key="4">
    <source>
        <dbReference type="Google" id="ProtNLM"/>
    </source>
</evidence>
<dbReference type="AlphaFoldDB" id="A0A8J6NT07"/>
<proteinExistence type="predicted"/>
<gene>
    <name evidence="2" type="ORF">H8D96_15230</name>
</gene>
<organism evidence="2 3">
    <name type="scientific">Candidatus Desulfatibia vada</name>
    <dbReference type="NCBI Taxonomy" id="2841696"/>
    <lineage>
        <taxon>Bacteria</taxon>
        <taxon>Pseudomonadati</taxon>
        <taxon>Thermodesulfobacteriota</taxon>
        <taxon>Desulfobacteria</taxon>
        <taxon>Desulfobacterales</taxon>
        <taxon>Desulfobacterales incertae sedis</taxon>
        <taxon>Candidatus Desulfatibia</taxon>
    </lineage>
</organism>
<name>A0A8J6NT07_9BACT</name>
<reference evidence="2 3" key="1">
    <citation type="submission" date="2020-08" db="EMBL/GenBank/DDBJ databases">
        <title>Bridging the membrane lipid divide: bacteria of the FCB group superphylum have the potential to synthesize archaeal ether lipids.</title>
        <authorList>
            <person name="Villanueva L."/>
            <person name="Von Meijenfeldt F.A.B."/>
            <person name="Westbye A.B."/>
            <person name="Yadav S."/>
            <person name="Hopmans E.C."/>
            <person name="Dutilh B.E."/>
            <person name="Sinninghe Damste J.S."/>
        </authorList>
    </citation>
    <scope>NUCLEOTIDE SEQUENCE [LARGE SCALE GENOMIC DNA]</scope>
    <source>
        <strain evidence="2">NIOZ-UU17</strain>
    </source>
</reference>